<dbReference type="AlphaFoldDB" id="A0A1I2TDQ2"/>
<protein>
    <submittedName>
        <fullName evidence="1">Uncharacterized protein</fullName>
    </submittedName>
</protein>
<accession>A0A1I2TDQ2</accession>
<evidence type="ECO:0000313" key="1">
    <source>
        <dbReference type="EMBL" id="SFG63022.1"/>
    </source>
</evidence>
<dbReference type="EMBL" id="FOOQ01000002">
    <property type="protein sequence ID" value="SFG63022.1"/>
    <property type="molecule type" value="Genomic_DNA"/>
</dbReference>
<reference evidence="2" key="1">
    <citation type="submission" date="2016-10" db="EMBL/GenBank/DDBJ databases">
        <authorList>
            <person name="Varghese N."/>
            <person name="Submissions S."/>
        </authorList>
    </citation>
    <scope>NUCLEOTIDE SEQUENCE [LARGE SCALE GENOMIC DNA]</scope>
    <source>
        <strain evidence="2">CGMCC 1.7739</strain>
    </source>
</reference>
<organism evidence="1 2">
    <name type="scientific">Halopelagius inordinatus</name>
    <dbReference type="NCBI Taxonomy" id="553467"/>
    <lineage>
        <taxon>Archaea</taxon>
        <taxon>Methanobacteriati</taxon>
        <taxon>Methanobacteriota</taxon>
        <taxon>Stenosarchaea group</taxon>
        <taxon>Halobacteria</taxon>
        <taxon>Halobacteriales</taxon>
        <taxon>Haloferacaceae</taxon>
    </lineage>
</organism>
<gene>
    <name evidence="1" type="ORF">SAMN04488063_2649</name>
</gene>
<keyword evidence="2" id="KW-1185">Reference proteome</keyword>
<dbReference type="Proteomes" id="UP000198876">
    <property type="component" value="Unassembled WGS sequence"/>
</dbReference>
<sequence>MTENLLSMVRNADSTTDQLDALAAAVERQTEQLRYLETALKAVGRATGVGICGRCSKCSDGVMLSHDGALKCSSCNTTCYLG</sequence>
<name>A0A1I2TDQ2_9EURY</name>
<dbReference type="STRING" id="553467.SAMN04488063_2649"/>
<proteinExistence type="predicted"/>
<dbReference type="RefSeq" id="WP_143095503.1">
    <property type="nucleotide sequence ID" value="NZ_FOOQ01000002.1"/>
</dbReference>
<dbReference type="OrthoDB" id="374607at2157"/>
<evidence type="ECO:0000313" key="2">
    <source>
        <dbReference type="Proteomes" id="UP000198876"/>
    </source>
</evidence>